<evidence type="ECO:0000256" key="3">
    <source>
        <dbReference type="ARBA" id="ARBA00010031"/>
    </source>
</evidence>
<evidence type="ECO:0000256" key="11">
    <source>
        <dbReference type="SAM" id="SignalP"/>
    </source>
</evidence>
<evidence type="ECO:0000256" key="6">
    <source>
        <dbReference type="ARBA" id="ARBA00022729"/>
    </source>
</evidence>
<keyword evidence="5" id="KW-0472">Membrane</keyword>
<dbReference type="GO" id="GO:0046872">
    <property type="term" value="F:metal ion binding"/>
    <property type="evidence" value="ECO:0007669"/>
    <property type="project" value="UniProtKB-UniRule"/>
</dbReference>
<comment type="subcellular location">
    <subcellularLocation>
        <location evidence="1">Membrane</location>
        <topology evidence="1">Lipid-anchor</topology>
        <topology evidence="1">GPI-anchor</topology>
    </subcellularLocation>
    <subcellularLocation>
        <location evidence="2">Secreted</location>
    </subcellularLocation>
</comment>
<evidence type="ECO:0000256" key="5">
    <source>
        <dbReference type="ARBA" id="ARBA00022622"/>
    </source>
</evidence>
<keyword evidence="14" id="KW-1185">Reference proteome</keyword>
<evidence type="ECO:0000256" key="2">
    <source>
        <dbReference type="ARBA" id="ARBA00004613"/>
    </source>
</evidence>
<dbReference type="RefSeq" id="XP_047847529.1">
    <property type="nucleotide sequence ID" value="XM_047991517.1"/>
</dbReference>
<dbReference type="Proteomes" id="UP000829364">
    <property type="component" value="Chromosome 10"/>
</dbReference>
<dbReference type="InterPro" id="IPR008427">
    <property type="entry name" value="Extracellular_membr_CFEM_dom"/>
</dbReference>
<protein>
    <recommendedName>
        <fullName evidence="12">CFEM domain-containing protein</fullName>
    </recommendedName>
</protein>
<dbReference type="AlphaFoldDB" id="A0A9Q8VFX4"/>
<keyword evidence="9" id="KW-0479">Metal-binding</keyword>
<proteinExistence type="inferred from homology"/>
<keyword evidence="8" id="KW-0449">Lipoprotein</keyword>
<comment type="similarity">
    <text evidence="3">Belongs to the RBT5 family.</text>
</comment>
<keyword evidence="6 11" id="KW-0732">Signal</keyword>
<sequence>MKTAAAILALSGLAAAAAIDFSKFPACSVPCLQEAIPLSGCTDPNDVACFCKPETVQKMTANALKCLLDKCDASKIVEVKNASDEICASVGKSVDMPSGTPTPPPTGVAAPSSASAPADGSTSAVAATTSGAAQPTGTGALTPTASQPAITAGANAGPMVGAIAAVVAVAVAL</sequence>
<name>A0A9Q8VFX4_9HYPO</name>
<gene>
    <name evidence="13" type="ORF">JDV02_009827</name>
</gene>
<evidence type="ECO:0000313" key="13">
    <source>
        <dbReference type="EMBL" id="UNI24048.1"/>
    </source>
</evidence>
<feature type="compositionally biased region" description="Low complexity" evidence="10">
    <location>
        <begin position="107"/>
        <end position="133"/>
    </location>
</feature>
<feature type="domain" description="CFEM" evidence="12">
    <location>
        <begin position="1"/>
        <end position="117"/>
    </location>
</feature>
<dbReference type="GO" id="GO:0005576">
    <property type="term" value="C:extracellular region"/>
    <property type="evidence" value="ECO:0007669"/>
    <property type="project" value="UniProtKB-SubCell"/>
</dbReference>
<dbReference type="EMBL" id="CP086363">
    <property type="protein sequence ID" value="UNI24048.1"/>
    <property type="molecule type" value="Genomic_DNA"/>
</dbReference>
<keyword evidence="5" id="KW-0336">GPI-anchor</keyword>
<comment type="caution">
    <text evidence="9">Lacks conserved residue(s) required for the propagation of feature annotation.</text>
</comment>
<evidence type="ECO:0000256" key="10">
    <source>
        <dbReference type="SAM" id="MobiDB-lite"/>
    </source>
</evidence>
<dbReference type="GeneID" id="72071772"/>
<evidence type="ECO:0000259" key="12">
    <source>
        <dbReference type="PROSITE" id="PS52012"/>
    </source>
</evidence>
<evidence type="ECO:0000256" key="1">
    <source>
        <dbReference type="ARBA" id="ARBA00004589"/>
    </source>
</evidence>
<evidence type="ECO:0000256" key="9">
    <source>
        <dbReference type="PROSITE-ProRule" id="PRU01356"/>
    </source>
</evidence>
<keyword evidence="5" id="KW-0325">Glycoprotein</keyword>
<dbReference type="Pfam" id="PF05730">
    <property type="entry name" value="CFEM"/>
    <property type="match status" value="1"/>
</dbReference>
<feature type="binding site" description="axial binding residue" evidence="9">
    <location>
        <position position="46"/>
    </location>
    <ligand>
        <name>heme</name>
        <dbReference type="ChEBI" id="CHEBI:30413"/>
    </ligand>
    <ligandPart>
        <name>Fe</name>
        <dbReference type="ChEBI" id="CHEBI:18248"/>
    </ligandPart>
</feature>
<feature type="chain" id="PRO_5040140712" description="CFEM domain-containing protein" evidence="11">
    <location>
        <begin position="17"/>
        <end position="173"/>
    </location>
</feature>
<dbReference type="KEGG" id="ptkz:JDV02_009827"/>
<keyword evidence="4" id="KW-0964">Secreted</keyword>
<accession>A0A9Q8VFX4</accession>
<evidence type="ECO:0000256" key="4">
    <source>
        <dbReference type="ARBA" id="ARBA00022525"/>
    </source>
</evidence>
<keyword evidence="7" id="KW-1015">Disulfide bond</keyword>
<feature type="signal peptide" evidence="11">
    <location>
        <begin position="1"/>
        <end position="16"/>
    </location>
</feature>
<reference evidence="13" key="1">
    <citation type="submission" date="2021-11" db="EMBL/GenBank/DDBJ databases">
        <title>Purpureocillium_takamizusanense_genome.</title>
        <authorList>
            <person name="Nguyen N.-H."/>
        </authorList>
    </citation>
    <scope>NUCLEOTIDE SEQUENCE</scope>
    <source>
        <strain evidence="13">PT3</strain>
    </source>
</reference>
<keyword evidence="9" id="KW-0349">Heme</keyword>
<evidence type="ECO:0000256" key="7">
    <source>
        <dbReference type="ARBA" id="ARBA00023157"/>
    </source>
</evidence>
<evidence type="ECO:0000313" key="14">
    <source>
        <dbReference type="Proteomes" id="UP000829364"/>
    </source>
</evidence>
<evidence type="ECO:0000256" key="8">
    <source>
        <dbReference type="ARBA" id="ARBA00023288"/>
    </source>
</evidence>
<keyword evidence="9" id="KW-0408">Iron</keyword>
<dbReference type="PROSITE" id="PS52012">
    <property type="entry name" value="CFEM"/>
    <property type="match status" value="1"/>
</dbReference>
<feature type="region of interest" description="Disordered" evidence="10">
    <location>
        <begin position="93"/>
        <end position="140"/>
    </location>
</feature>
<dbReference type="GO" id="GO:0098552">
    <property type="term" value="C:side of membrane"/>
    <property type="evidence" value="ECO:0007669"/>
    <property type="project" value="UniProtKB-KW"/>
</dbReference>
<organism evidence="13 14">
    <name type="scientific">Purpureocillium takamizusanense</name>
    <dbReference type="NCBI Taxonomy" id="2060973"/>
    <lineage>
        <taxon>Eukaryota</taxon>
        <taxon>Fungi</taxon>
        <taxon>Dikarya</taxon>
        <taxon>Ascomycota</taxon>
        <taxon>Pezizomycotina</taxon>
        <taxon>Sordariomycetes</taxon>
        <taxon>Hypocreomycetidae</taxon>
        <taxon>Hypocreales</taxon>
        <taxon>Ophiocordycipitaceae</taxon>
        <taxon>Purpureocillium</taxon>
    </lineage>
</organism>